<evidence type="ECO:0000256" key="13">
    <source>
        <dbReference type="SAM" id="SignalP"/>
    </source>
</evidence>
<evidence type="ECO:0000256" key="1">
    <source>
        <dbReference type="ARBA" id="ARBA00004571"/>
    </source>
</evidence>
<dbReference type="RefSeq" id="WP_379879106.1">
    <property type="nucleotide sequence ID" value="NZ_JBHPON010000001.1"/>
</dbReference>
<dbReference type="InterPro" id="IPR036942">
    <property type="entry name" value="Beta-barrel_TonB_sf"/>
</dbReference>
<dbReference type="Gene3D" id="2.40.170.20">
    <property type="entry name" value="TonB-dependent receptor, beta-barrel domain"/>
    <property type="match status" value="3"/>
</dbReference>
<dbReference type="PROSITE" id="PS52016">
    <property type="entry name" value="TONB_DEPENDENT_REC_3"/>
    <property type="match status" value="1"/>
</dbReference>
<dbReference type="InterPro" id="IPR012910">
    <property type="entry name" value="Plug_dom"/>
</dbReference>
<evidence type="ECO:0000259" key="14">
    <source>
        <dbReference type="Pfam" id="PF00593"/>
    </source>
</evidence>
<dbReference type="SUPFAM" id="SSF56935">
    <property type="entry name" value="Porins"/>
    <property type="match status" value="1"/>
</dbReference>
<name>A0ABW1KY04_9PROT</name>
<evidence type="ECO:0000256" key="6">
    <source>
        <dbReference type="ARBA" id="ARBA00023004"/>
    </source>
</evidence>
<evidence type="ECO:0000259" key="15">
    <source>
        <dbReference type="Pfam" id="PF07715"/>
    </source>
</evidence>
<evidence type="ECO:0000313" key="17">
    <source>
        <dbReference type="Proteomes" id="UP001596116"/>
    </source>
</evidence>
<comment type="caution">
    <text evidence="16">The sequence shown here is derived from an EMBL/GenBank/DDBJ whole genome shotgun (WGS) entry which is preliminary data.</text>
</comment>
<keyword evidence="16" id="KW-0675">Receptor</keyword>
<keyword evidence="3 11" id="KW-1134">Transmembrane beta strand</keyword>
<dbReference type="InterPro" id="IPR000531">
    <property type="entry name" value="Beta-barrel_TonB"/>
</dbReference>
<keyword evidence="17" id="KW-1185">Reference proteome</keyword>
<accession>A0ABW1KY04</accession>
<keyword evidence="10 11" id="KW-0998">Cell outer membrane</keyword>
<evidence type="ECO:0000313" key="16">
    <source>
        <dbReference type="EMBL" id="MFC6035537.1"/>
    </source>
</evidence>
<comment type="subcellular location">
    <subcellularLocation>
        <location evidence="1 11">Cell outer membrane</location>
        <topology evidence="1 11">Multi-pass membrane protein</topology>
    </subcellularLocation>
</comment>
<evidence type="ECO:0000256" key="3">
    <source>
        <dbReference type="ARBA" id="ARBA00022452"/>
    </source>
</evidence>
<comment type="similarity">
    <text evidence="11 12">Belongs to the TonB-dependent receptor family.</text>
</comment>
<evidence type="ECO:0000256" key="5">
    <source>
        <dbReference type="ARBA" id="ARBA00022692"/>
    </source>
</evidence>
<keyword evidence="13" id="KW-0732">Signal</keyword>
<reference evidence="16 17" key="1">
    <citation type="submission" date="2024-09" db="EMBL/GenBank/DDBJ databases">
        <authorList>
            <person name="Zhang Z.-H."/>
        </authorList>
    </citation>
    <scope>NUCLEOTIDE SEQUENCE [LARGE SCALE GENOMIC DNA]</scope>
    <source>
        <strain evidence="16 17">HHTR114</strain>
    </source>
</reference>
<gene>
    <name evidence="16" type="ORF">ACFMB1_08290</name>
</gene>
<evidence type="ECO:0000256" key="11">
    <source>
        <dbReference type="PROSITE-ProRule" id="PRU01360"/>
    </source>
</evidence>
<evidence type="ECO:0000256" key="12">
    <source>
        <dbReference type="RuleBase" id="RU003357"/>
    </source>
</evidence>
<proteinExistence type="inferred from homology"/>
<dbReference type="InterPro" id="IPR039426">
    <property type="entry name" value="TonB-dep_rcpt-like"/>
</dbReference>
<dbReference type="PANTHER" id="PTHR32552:SF81">
    <property type="entry name" value="TONB-DEPENDENT OUTER MEMBRANE RECEPTOR"/>
    <property type="match status" value="1"/>
</dbReference>
<dbReference type="Pfam" id="PF07715">
    <property type="entry name" value="Plug"/>
    <property type="match status" value="1"/>
</dbReference>
<evidence type="ECO:0000256" key="2">
    <source>
        <dbReference type="ARBA" id="ARBA00022448"/>
    </source>
</evidence>
<keyword evidence="7" id="KW-0406">Ion transport</keyword>
<keyword evidence="4" id="KW-0410">Iron transport</keyword>
<dbReference type="PANTHER" id="PTHR32552">
    <property type="entry name" value="FERRICHROME IRON RECEPTOR-RELATED"/>
    <property type="match status" value="1"/>
</dbReference>
<evidence type="ECO:0000256" key="4">
    <source>
        <dbReference type="ARBA" id="ARBA00022496"/>
    </source>
</evidence>
<sequence length="895" mass="95615">MKMNSNLNAFAARLLTGVALGAVAVSGAAAQSDEIVVTATKRPQTLQEVPIAVSVVGAETIQKAQINDLIDLQTVVPSLRVTQLQNSSQTNFTIRGFGNGANNPGIESSVGVFIDGVYRSRSAAAILDLPTMERVEVLRGPQSTLFGKNVSAGAISITTKLPTFDWSGNVEASYGNYDQMLFKGTLSGPISDNVAFRVSGSANKRDGYYTNIVDGTDQNERNRWALRGQLLWEASDALTFRVIGDYNKIDENCCGAVTILNGPATQVLAAPPPFGLGEEISDGTDPFSRNVAVDTATNNKLTGKGISLQADWELGDGFAQLTSITAYREQSDNANTDVDFSGADLAQNPQDRKYETFTQEIRLSSVGDNRFDWMVGAFYFNEDVFLQRDVIFGAQERANIDFLISGAGVSLTQVEGVSQLAQALTTGPGALFPEFLPMGSAGVDALAFGSSFAPGTGVEGTYNMDNESYSIFGQVDFELTDRLTISGGIAYIDDSKTATGVSNLTDVFSNFDLTSFASTGGSFVAATILGGAIPGAYGGPVAFDPANPIPFFTAAGTYAAFDPMGFAADRATAVATAQGGIALDPTLNPLIGLTGLSAVQFFAPQTNFPDPTNPFDTGRLDSNDIAWTARIAYDLTDSLNAYFTYATGYKAGAFNLSSDSRPPVDASGLGRVASPEDVRLLELGLKANFDGGYVNIALFDQKIEGFQSNVFNGVGFDLANAGEQTSRGFEIESLYSPWNPLTLTFALTYLDPEYKSFTMAGCTPFDTVNCSMGERFRDLSGTRVPGVHEVSLSTSATYNFNVNDNWGGYARIEYLYESDVALIENIPASITREVNVLNASIGFETQDGFEVMVWGRNLTDDEYFLQGFPTVAQTGSVSGYTNAPRTYGVTVRKSF</sequence>
<dbReference type="Proteomes" id="UP001596116">
    <property type="component" value="Unassembled WGS sequence"/>
</dbReference>
<feature type="domain" description="TonB-dependent receptor plug" evidence="15">
    <location>
        <begin position="46"/>
        <end position="154"/>
    </location>
</feature>
<evidence type="ECO:0000256" key="10">
    <source>
        <dbReference type="ARBA" id="ARBA00023237"/>
    </source>
</evidence>
<dbReference type="EMBL" id="JBHPON010000001">
    <property type="protein sequence ID" value="MFC6035537.1"/>
    <property type="molecule type" value="Genomic_DNA"/>
</dbReference>
<keyword evidence="8 12" id="KW-0798">TonB box</keyword>
<organism evidence="16 17">
    <name type="scientific">Hyphococcus aureus</name>
    <dbReference type="NCBI Taxonomy" id="2666033"/>
    <lineage>
        <taxon>Bacteria</taxon>
        <taxon>Pseudomonadati</taxon>
        <taxon>Pseudomonadota</taxon>
        <taxon>Alphaproteobacteria</taxon>
        <taxon>Parvularculales</taxon>
        <taxon>Parvularculaceae</taxon>
        <taxon>Hyphococcus</taxon>
    </lineage>
</organism>
<keyword evidence="9 11" id="KW-0472">Membrane</keyword>
<evidence type="ECO:0000256" key="9">
    <source>
        <dbReference type="ARBA" id="ARBA00023136"/>
    </source>
</evidence>
<feature type="domain" description="TonB-dependent receptor-like beta-barrel" evidence="14">
    <location>
        <begin position="557"/>
        <end position="858"/>
    </location>
</feature>
<evidence type="ECO:0000256" key="8">
    <source>
        <dbReference type="ARBA" id="ARBA00023077"/>
    </source>
</evidence>
<feature type="chain" id="PRO_5045810712" evidence="13">
    <location>
        <begin position="25"/>
        <end position="895"/>
    </location>
</feature>
<evidence type="ECO:0000256" key="7">
    <source>
        <dbReference type="ARBA" id="ARBA00023065"/>
    </source>
</evidence>
<protein>
    <submittedName>
        <fullName evidence="16">TonB-dependent receptor</fullName>
    </submittedName>
</protein>
<dbReference type="Pfam" id="PF00593">
    <property type="entry name" value="TonB_dep_Rec_b-barrel"/>
    <property type="match status" value="1"/>
</dbReference>
<keyword evidence="5 11" id="KW-0812">Transmembrane</keyword>
<feature type="signal peptide" evidence="13">
    <location>
        <begin position="1"/>
        <end position="24"/>
    </location>
</feature>
<keyword evidence="2 11" id="KW-0813">Transport</keyword>
<keyword evidence="6" id="KW-0408">Iron</keyword>